<gene>
    <name evidence="2" type="ORF">AMECASPLE_035841</name>
</gene>
<evidence type="ECO:0000313" key="3">
    <source>
        <dbReference type="Proteomes" id="UP001469553"/>
    </source>
</evidence>
<organism evidence="2 3">
    <name type="scientific">Ameca splendens</name>
    <dbReference type="NCBI Taxonomy" id="208324"/>
    <lineage>
        <taxon>Eukaryota</taxon>
        <taxon>Metazoa</taxon>
        <taxon>Chordata</taxon>
        <taxon>Craniata</taxon>
        <taxon>Vertebrata</taxon>
        <taxon>Euteleostomi</taxon>
        <taxon>Actinopterygii</taxon>
        <taxon>Neopterygii</taxon>
        <taxon>Teleostei</taxon>
        <taxon>Neoteleostei</taxon>
        <taxon>Acanthomorphata</taxon>
        <taxon>Ovalentaria</taxon>
        <taxon>Atherinomorphae</taxon>
        <taxon>Cyprinodontiformes</taxon>
        <taxon>Goodeidae</taxon>
        <taxon>Ameca</taxon>
    </lineage>
</organism>
<evidence type="ECO:0000313" key="2">
    <source>
        <dbReference type="EMBL" id="MEQ2316760.1"/>
    </source>
</evidence>
<feature type="compositionally biased region" description="Low complexity" evidence="1">
    <location>
        <begin position="235"/>
        <end position="250"/>
    </location>
</feature>
<name>A0ABV1AG19_9TELE</name>
<comment type="caution">
    <text evidence="2">The sequence shown here is derived from an EMBL/GenBank/DDBJ whole genome shotgun (WGS) entry which is preliminary data.</text>
</comment>
<feature type="compositionally biased region" description="Polar residues" evidence="1">
    <location>
        <begin position="139"/>
        <end position="175"/>
    </location>
</feature>
<dbReference type="InterPro" id="IPR035979">
    <property type="entry name" value="RBD_domain_sf"/>
</dbReference>
<dbReference type="Proteomes" id="UP001469553">
    <property type="component" value="Unassembled WGS sequence"/>
</dbReference>
<sequence length="278" mass="29718">MTPALLAELTKVKTASSQSSRPVLHDTKDEPLSPNLVKLRGIYSIISYTDLWNALESFGKIESLVLYRSRQEANILFQKVEGAEKLRSTKSFQVKGHTISVISESCVFVLPGSTSTKEQKKPPQSEFANSDVFMLQTSRSIQPADSSSSPGDKATTTGTSGRTKISSLKAETSSAAEKPGAKVDGSGIKRKKAAATKDSENEPNAAKTAKLQESVAAEEEALEPEEKTEGENKETQSSAEGKAGKAAEPGESPPSSTDETPAEKHSSQLQSDLEQEAE</sequence>
<proteinExistence type="predicted"/>
<accession>A0ABV1AG19</accession>
<evidence type="ECO:0000256" key="1">
    <source>
        <dbReference type="SAM" id="MobiDB-lite"/>
    </source>
</evidence>
<dbReference type="InterPro" id="IPR012677">
    <property type="entry name" value="Nucleotide-bd_a/b_plait_sf"/>
</dbReference>
<feature type="region of interest" description="Disordered" evidence="1">
    <location>
        <begin position="139"/>
        <end position="278"/>
    </location>
</feature>
<dbReference type="Gene3D" id="3.30.70.330">
    <property type="match status" value="1"/>
</dbReference>
<keyword evidence="3" id="KW-1185">Reference proteome</keyword>
<protein>
    <submittedName>
        <fullName evidence="2">Uncharacterized protein</fullName>
    </submittedName>
</protein>
<dbReference type="SUPFAM" id="SSF54928">
    <property type="entry name" value="RNA-binding domain, RBD"/>
    <property type="match status" value="1"/>
</dbReference>
<feature type="compositionally biased region" description="Basic and acidic residues" evidence="1">
    <location>
        <begin position="224"/>
        <end position="234"/>
    </location>
</feature>
<feature type="non-terminal residue" evidence="2">
    <location>
        <position position="278"/>
    </location>
</feature>
<dbReference type="EMBL" id="JAHRIP010090105">
    <property type="protein sequence ID" value="MEQ2316760.1"/>
    <property type="molecule type" value="Genomic_DNA"/>
</dbReference>
<reference evidence="2 3" key="1">
    <citation type="submission" date="2021-06" db="EMBL/GenBank/DDBJ databases">
        <authorList>
            <person name="Palmer J.M."/>
        </authorList>
    </citation>
    <scope>NUCLEOTIDE SEQUENCE [LARGE SCALE GENOMIC DNA]</scope>
    <source>
        <strain evidence="2 3">AS_MEX2019</strain>
        <tissue evidence="2">Muscle</tissue>
    </source>
</reference>